<reference evidence="1" key="1">
    <citation type="journal article" date="2019" name="Environ. Microbiol.">
        <title>Fungal ecological strategies reflected in gene transcription - a case study of two litter decomposers.</title>
        <authorList>
            <person name="Barbi F."/>
            <person name="Kohler A."/>
            <person name="Barry K."/>
            <person name="Baskaran P."/>
            <person name="Daum C."/>
            <person name="Fauchery L."/>
            <person name="Ihrmark K."/>
            <person name="Kuo A."/>
            <person name="LaButti K."/>
            <person name="Lipzen A."/>
            <person name="Morin E."/>
            <person name="Grigoriev I.V."/>
            <person name="Henrissat B."/>
            <person name="Lindahl B."/>
            <person name="Martin F."/>
        </authorList>
    </citation>
    <scope>NUCLEOTIDE SEQUENCE</scope>
    <source>
        <strain evidence="1">JB14</strain>
    </source>
</reference>
<organism evidence="1 2">
    <name type="scientific">Gymnopus androsaceus JB14</name>
    <dbReference type="NCBI Taxonomy" id="1447944"/>
    <lineage>
        <taxon>Eukaryota</taxon>
        <taxon>Fungi</taxon>
        <taxon>Dikarya</taxon>
        <taxon>Basidiomycota</taxon>
        <taxon>Agaricomycotina</taxon>
        <taxon>Agaricomycetes</taxon>
        <taxon>Agaricomycetidae</taxon>
        <taxon>Agaricales</taxon>
        <taxon>Marasmiineae</taxon>
        <taxon>Omphalotaceae</taxon>
        <taxon>Gymnopus</taxon>
    </lineage>
</organism>
<accession>A0A6A4GTT1</accession>
<proteinExistence type="predicted"/>
<dbReference type="Proteomes" id="UP000799118">
    <property type="component" value="Unassembled WGS sequence"/>
</dbReference>
<name>A0A6A4GTT1_9AGAR</name>
<dbReference type="EMBL" id="ML769730">
    <property type="protein sequence ID" value="KAE9388720.1"/>
    <property type="molecule type" value="Genomic_DNA"/>
</dbReference>
<dbReference type="AlphaFoldDB" id="A0A6A4GTT1"/>
<evidence type="ECO:0000313" key="2">
    <source>
        <dbReference type="Proteomes" id="UP000799118"/>
    </source>
</evidence>
<evidence type="ECO:0000313" key="1">
    <source>
        <dbReference type="EMBL" id="KAE9388720.1"/>
    </source>
</evidence>
<keyword evidence="2" id="KW-1185">Reference proteome</keyword>
<sequence>MSWNELFAEAGRNTVDVCGLKPQSGDLVQTIPVPDSEFAIRLFDNGLDAPGDCCLDFIDSLTSKARNSPEAWQLLPANKLGVIPFPILSREEVAGYTKANIPSGEERFDMKRASCYAIRRPNQPDFFFDIPAKLTVGAAQATESRAAA</sequence>
<dbReference type="OrthoDB" id="2970807at2759"/>
<protein>
    <submittedName>
        <fullName evidence="1">Uncharacterized protein</fullName>
    </submittedName>
</protein>
<gene>
    <name evidence="1" type="ORF">BT96DRAFT_926913</name>
</gene>